<dbReference type="InterPro" id="IPR024977">
    <property type="entry name" value="Apc4-like_WD40_dom"/>
</dbReference>
<evidence type="ECO:0000313" key="6">
    <source>
        <dbReference type="Proteomes" id="UP001162131"/>
    </source>
</evidence>
<dbReference type="InterPro" id="IPR036322">
    <property type="entry name" value="WD40_repeat_dom_sf"/>
</dbReference>
<reference evidence="5" key="1">
    <citation type="submission" date="2021-09" db="EMBL/GenBank/DDBJ databases">
        <authorList>
            <consortium name="AG Swart"/>
            <person name="Singh M."/>
            <person name="Singh A."/>
            <person name="Seah K."/>
            <person name="Emmerich C."/>
        </authorList>
    </citation>
    <scope>NUCLEOTIDE SEQUENCE</scope>
    <source>
        <strain evidence="5">ATCC30299</strain>
    </source>
</reference>
<keyword evidence="2" id="KW-0677">Repeat</keyword>
<feature type="repeat" description="WD" evidence="3">
    <location>
        <begin position="155"/>
        <end position="195"/>
    </location>
</feature>
<dbReference type="PANTHER" id="PTHR47822">
    <property type="entry name" value="CARBOHYDRATE BINDING DOMAIN CONTAINING PROTEIN"/>
    <property type="match status" value="1"/>
</dbReference>
<feature type="domain" description="Anaphase-promoting complex subunit 4-like WD40" evidence="4">
    <location>
        <begin position="84"/>
        <end position="149"/>
    </location>
</feature>
<keyword evidence="6" id="KW-1185">Reference proteome</keyword>
<dbReference type="AlphaFoldDB" id="A0AAU9KDH2"/>
<evidence type="ECO:0000259" key="4">
    <source>
        <dbReference type="Pfam" id="PF12894"/>
    </source>
</evidence>
<name>A0AAU9KDH2_9CILI</name>
<dbReference type="Pfam" id="PF12894">
    <property type="entry name" value="ANAPC4_WD40"/>
    <property type="match status" value="2"/>
</dbReference>
<dbReference type="InterPro" id="IPR019775">
    <property type="entry name" value="WD40_repeat_CS"/>
</dbReference>
<dbReference type="PROSITE" id="PS50294">
    <property type="entry name" value="WD_REPEATS_REGION"/>
    <property type="match status" value="1"/>
</dbReference>
<evidence type="ECO:0000256" key="3">
    <source>
        <dbReference type="PROSITE-ProRule" id="PRU00221"/>
    </source>
</evidence>
<dbReference type="PANTHER" id="PTHR47822:SF2">
    <property type="entry name" value="F-BOX AND WD-40 DOMAIN PROTEIN 7"/>
    <property type="match status" value="1"/>
</dbReference>
<proteinExistence type="predicted"/>
<feature type="repeat" description="WD" evidence="3">
    <location>
        <begin position="13"/>
        <end position="54"/>
    </location>
</feature>
<dbReference type="Proteomes" id="UP001162131">
    <property type="component" value="Unassembled WGS sequence"/>
</dbReference>
<organism evidence="5 6">
    <name type="scientific">Blepharisma stoltei</name>
    <dbReference type="NCBI Taxonomy" id="1481888"/>
    <lineage>
        <taxon>Eukaryota</taxon>
        <taxon>Sar</taxon>
        <taxon>Alveolata</taxon>
        <taxon>Ciliophora</taxon>
        <taxon>Postciliodesmatophora</taxon>
        <taxon>Heterotrichea</taxon>
        <taxon>Heterotrichida</taxon>
        <taxon>Blepharismidae</taxon>
        <taxon>Blepharisma</taxon>
    </lineage>
</organism>
<dbReference type="Gene3D" id="2.130.10.10">
    <property type="entry name" value="YVTN repeat-like/Quinoprotein amine dehydrogenase"/>
    <property type="match status" value="2"/>
</dbReference>
<keyword evidence="1 3" id="KW-0853">WD repeat</keyword>
<feature type="domain" description="Anaphase-promoting complex subunit 4-like WD40" evidence="4">
    <location>
        <begin position="17"/>
        <end position="71"/>
    </location>
</feature>
<evidence type="ECO:0000256" key="1">
    <source>
        <dbReference type="ARBA" id="ARBA00022574"/>
    </source>
</evidence>
<sequence>MEAERRIEHERTIMDPNVEILTVRWNPDDSHIASACSDGTVKIYSSVSGSFIRTLNCRVGTGPVPITGIRWRPSASFGKTKNILIALTVEGTIMHWHATSGKTLNTIKLDCQTLSLDYDYEGKRFAVGCSDMNIRIYDESTKEVISNLVPGMGELLGHVNRIHSVKFLSDNMIVSGGWDNNILLWDIRSGAVARGMYGPQIAGDSIDSTSNLILTGGYQISDQLQLWRVDDASLAYSETLRSSERACMVYSAQFSKHDCGAIFALGGAGCDEAYFYETASRRRFAVLNNLVKPIYSIDFANYSNRVAVGSGDGSLRMLSVLEPTVVDQEI</sequence>
<evidence type="ECO:0000256" key="2">
    <source>
        <dbReference type="ARBA" id="ARBA00022737"/>
    </source>
</evidence>
<dbReference type="Pfam" id="PF00400">
    <property type="entry name" value="WD40"/>
    <property type="match status" value="2"/>
</dbReference>
<dbReference type="EMBL" id="CAJZBQ010000064">
    <property type="protein sequence ID" value="CAG9336342.1"/>
    <property type="molecule type" value="Genomic_DNA"/>
</dbReference>
<dbReference type="SMART" id="SM00320">
    <property type="entry name" value="WD40"/>
    <property type="match status" value="5"/>
</dbReference>
<dbReference type="InterPro" id="IPR001680">
    <property type="entry name" value="WD40_rpt"/>
</dbReference>
<accession>A0AAU9KDH2</accession>
<dbReference type="InterPro" id="IPR015943">
    <property type="entry name" value="WD40/YVTN_repeat-like_dom_sf"/>
</dbReference>
<comment type="caution">
    <text evidence="5">The sequence shown here is derived from an EMBL/GenBank/DDBJ whole genome shotgun (WGS) entry which is preliminary data.</text>
</comment>
<dbReference type="SUPFAM" id="SSF50978">
    <property type="entry name" value="WD40 repeat-like"/>
    <property type="match status" value="1"/>
</dbReference>
<evidence type="ECO:0000313" key="5">
    <source>
        <dbReference type="EMBL" id="CAG9336342.1"/>
    </source>
</evidence>
<gene>
    <name evidence="5" type="ORF">BSTOLATCC_MIC66219</name>
</gene>
<dbReference type="PROSITE" id="PS50082">
    <property type="entry name" value="WD_REPEATS_2"/>
    <property type="match status" value="2"/>
</dbReference>
<protein>
    <recommendedName>
        <fullName evidence="4">Anaphase-promoting complex subunit 4-like WD40 domain-containing protein</fullName>
    </recommendedName>
</protein>
<dbReference type="PROSITE" id="PS00678">
    <property type="entry name" value="WD_REPEATS_1"/>
    <property type="match status" value="1"/>
</dbReference>